<protein>
    <submittedName>
        <fullName evidence="8">RagB/SusD family nutrient uptake outer membrane protein</fullName>
    </submittedName>
</protein>
<keyword evidence="3 6" id="KW-0732">Signal</keyword>
<comment type="similarity">
    <text evidence="2">Belongs to the SusD family.</text>
</comment>
<dbReference type="Gene3D" id="1.25.40.10">
    <property type="entry name" value="Tetratricopeptide repeat domain"/>
    <property type="match status" value="1"/>
</dbReference>
<dbReference type="GO" id="GO:0009279">
    <property type="term" value="C:cell outer membrane"/>
    <property type="evidence" value="ECO:0007669"/>
    <property type="project" value="UniProtKB-SubCell"/>
</dbReference>
<dbReference type="AlphaFoldDB" id="A0A1W6MMM1"/>
<organism evidence="8 9">
    <name type="scientific">Nonlabens spongiae</name>
    <dbReference type="NCBI Taxonomy" id="331648"/>
    <lineage>
        <taxon>Bacteria</taxon>
        <taxon>Pseudomonadati</taxon>
        <taxon>Bacteroidota</taxon>
        <taxon>Flavobacteriia</taxon>
        <taxon>Flavobacteriales</taxon>
        <taxon>Flavobacteriaceae</taxon>
        <taxon>Nonlabens</taxon>
    </lineage>
</organism>
<dbReference type="InterPro" id="IPR012944">
    <property type="entry name" value="SusD_RagB_dom"/>
</dbReference>
<feature type="chain" id="PRO_5012077275" evidence="6">
    <location>
        <begin position="19"/>
        <end position="529"/>
    </location>
</feature>
<accession>A0A1W6MMM1</accession>
<dbReference type="OrthoDB" id="5694214at2"/>
<keyword evidence="4" id="KW-0472">Membrane</keyword>
<dbReference type="PROSITE" id="PS51257">
    <property type="entry name" value="PROKAR_LIPOPROTEIN"/>
    <property type="match status" value="1"/>
</dbReference>
<evidence type="ECO:0000256" key="1">
    <source>
        <dbReference type="ARBA" id="ARBA00004442"/>
    </source>
</evidence>
<sequence length="529" mass="58482">MKIYKTFILLFCSATLFTACNDALDLEQQGRESVGQLETLEDFEGRWAKLYAGLIVGGQDGGDGNADIQGIDGGFSNYGRLFWKLQELTTDEAIIGWNDGTIKDLHWQTWTPENEFIAAMFARIGYQITLCNSVVRDFTDGAISGAQLSASEAERVRSFVTDARFLRAYSYYHGLDLYGSFPFTTENTAADGSELPAFITKEDLFNYIESELIAIIGDLPSGQAVEYGRISQGAAQMLLAKLYLNSEVYTGVDRYADALTQINAVIGQGYEIADVPYSNLFLADNDSNGAQEEFIWTLNYDGANTQTYGGTTFLSHAAVGGTMDPSNYGLDSGWGGIRVTPEFVELFDGEENSADGRENFYTDSQNKSIADVGRFQDGFAVVKFQNITSNGLPGFNLEFVDTDMPVFRLADAYLMYAEAVLRGGGGSRATAVGYINELRERAHGGATFANISDSDLTLEFILDERARELHWEGHRRQDLIRFNQFSTNGIWEWKGNVQSGITTPAFRNLFPIPLSELNLNSNLVQNPGY</sequence>
<keyword evidence="9" id="KW-1185">Reference proteome</keyword>
<evidence type="ECO:0000256" key="2">
    <source>
        <dbReference type="ARBA" id="ARBA00006275"/>
    </source>
</evidence>
<dbReference type="InterPro" id="IPR011990">
    <property type="entry name" value="TPR-like_helical_dom_sf"/>
</dbReference>
<evidence type="ECO:0000256" key="5">
    <source>
        <dbReference type="ARBA" id="ARBA00023237"/>
    </source>
</evidence>
<dbReference type="Pfam" id="PF07980">
    <property type="entry name" value="SusD_RagB"/>
    <property type="match status" value="1"/>
</dbReference>
<dbReference type="RefSeq" id="WP_085767570.1">
    <property type="nucleotide sequence ID" value="NZ_CP019344.1"/>
</dbReference>
<gene>
    <name evidence="8" type="ORF">BST97_12605</name>
</gene>
<dbReference type="EMBL" id="CP019344">
    <property type="protein sequence ID" value="ARN78766.1"/>
    <property type="molecule type" value="Genomic_DNA"/>
</dbReference>
<reference evidence="8 9" key="1">
    <citation type="submission" date="2016-11" db="EMBL/GenBank/DDBJ databases">
        <title>Trade-off between light-utilization and light-protection in marine flavobacteria.</title>
        <authorList>
            <person name="Kumagai Y."/>
        </authorList>
    </citation>
    <scope>NUCLEOTIDE SEQUENCE [LARGE SCALE GENOMIC DNA]</scope>
    <source>
        <strain evidence="8 9">JCM 13191</strain>
    </source>
</reference>
<dbReference type="STRING" id="331648.BST97_12605"/>
<dbReference type="Proteomes" id="UP000193431">
    <property type="component" value="Chromosome"/>
</dbReference>
<evidence type="ECO:0000256" key="3">
    <source>
        <dbReference type="ARBA" id="ARBA00022729"/>
    </source>
</evidence>
<name>A0A1W6MMM1_9FLAO</name>
<feature type="domain" description="RagB/SusD" evidence="7">
    <location>
        <begin position="400"/>
        <end position="529"/>
    </location>
</feature>
<dbReference type="CDD" id="cd08977">
    <property type="entry name" value="SusD"/>
    <property type="match status" value="1"/>
</dbReference>
<dbReference type="Gene3D" id="1.10.3780.10">
    <property type="entry name" value="SusD-like"/>
    <property type="match status" value="1"/>
</dbReference>
<feature type="signal peptide" evidence="6">
    <location>
        <begin position="1"/>
        <end position="18"/>
    </location>
</feature>
<evidence type="ECO:0000256" key="6">
    <source>
        <dbReference type="SAM" id="SignalP"/>
    </source>
</evidence>
<proteinExistence type="inferred from homology"/>
<dbReference type="SUPFAM" id="SSF48452">
    <property type="entry name" value="TPR-like"/>
    <property type="match status" value="1"/>
</dbReference>
<evidence type="ECO:0000259" key="7">
    <source>
        <dbReference type="Pfam" id="PF07980"/>
    </source>
</evidence>
<evidence type="ECO:0000313" key="8">
    <source>
        <dbReference type="EMBL" id="ARN78766.1"/>
    </source>
</evidence>
<dbReference type="Gene3D" id="1.25.40.390">
    <property type="match status" value="1"/>
</dbReference>
<evidence type="ECO:0000313" key="9">
    <source>
        <dbReference type="Proteomes" id="UP000193431"/>
    </source>
</evidence>
<evidence type="ECO:0000256" key="4">
    <source>
        <dbReference type="ARBA" id="ARBA00023136"/>
    </source>
</evidence>
<keyword evidence="5" id="KW-0998">Cell outer membrane</keyword>
<comment type="subcellular location">
    <subcellularLocation>
        <location evidence="1">Cell outer membrane</location>
    </subcellularLocation>
</comment>